<dbReference type="EMBL" id="UINC01001193">
    <property type="protein sequence ID" value="SUZ73872.1"/>
    <property type="molecule type" value="Genomic_DNA"/>
</dbReference>
<dbReference type="Gene3D" id="3.30.1490.480">
    <property type="entry name" value="Endolytic murein transglycosylase"/>
    <property type="match status" value="1"/>
</dbReference>
<accession>A0A381Q3H5</accession>
<evidence type="ECO:0000256" key="1">
    <source>
        <dbReference type="ARBA" id="ARBA00022475"/>
    </source>
</evidence>
<organism evidence="7">
    <name type="scientific">marine metagenome</name>
    <dbReference type="NCBI Taxonomy" id="408172"/>
    <lineage>
        <taxon>unclassified sequences</taxon>
        <taxon>metagenomes</taxon>
        <taxon>ecological metagenomes</taxon>
    </lineage>
</organism>
<protein>
    <recommendedName>
        <fullName evidence="8">Endolytic transglycosylase MltG</fullName>
    </recommendedName>
</protein>
<name>A0A381Q3H5_9ZZZZ</name>
<keyword evidence="1" id="KW-1003">Cell membrane</keyword>
<proteinExistence type="inferred from homology"/>
<sequence>VTVPAGSTFDSILDTLVTRGVVNGRRRFRLYARLTGADRQIRSGNYELVTGTSWGEILETLTTGRVVTSEMTIPEGFTIADMVARVAETVERPADTVRARLTDPDAHLRWDLPGPGLEGYLFPDTYRFAPGVALDVVIETMVERYHAAWTAARITRLEELDMSENELVTLASIIQAEARRVEEMPTISAVYHNRLRRGMRLQADPTVLYALGGRRERLLYAAIDSVADNPYNTYIQRGLPPGPIAAPGEAAIHAALYPTEEGYLYFVARPDGRHIFTHSLEEHNLAREIARSERNAAARP</sequence>
<keyword evidence="6" id="KW-0961">Cell wall biogenesis/degradation</keyword>
<keyword evidence="2" id="KW-0812">Transmembrane</keyword>
<dbReference type="Gene3D" id="3.30.160.60">
    <property type="entry name" value="Classic Zinc Finger"/>
    <property type="match status" value="1"/>
</dbReference>
<dbReference type="Pfam" id="PF02618">
    <property type="entry name" value="YceG"/>
    <property type="match status" value="1"/>
</dbReference>
<dbReference type="InterPro" id="IPR003770">
    <property type="entry name" value="MLTG-like"/>
</dbReference>
<evidence type="ECO:0000256" key="6">
    <source>
        <dbReference type="ARBA" id="ARBA00023316"/>
    </source>
</evidence>
<dbReference type="PANTHER" id="PTHR30518">
    <property type="entry name" value="ENDOLYTIC MUREIN TRANSGLYCOSYLASE"/>
    <property type="match status" value="1"/>
</dbReference>
<feature type="non-terminal residue" evidence="7">
    <location>
        <position position="1"/>
    </location>
</feature>
<evidence type="ECO:0008006" key="8">
    <source>
        <dbReference type="Google" id="ProtNLM"/>
    </source>
</evidence>
<keyword evidence="5" id="KW-0456">Lyase</keyword>
<gene>
    <name evidence="7" type="ORF">METZ01_LOCUS26726</name>
</gene>
<keyword evidence="4" id="KW-0472">Membrane</keyword>
<dbReference type="NCBIfam" id="TIGR00247">
    <property type="entry name" value="endolytic transglycosylase MltG"/>
    <property type="match status" value="1"/>
</dbReference>
<dbReference type="GO" id="GO:0016829">
    <property type="term" value="F:lyase activity"/>
    <property type="evidence" value="ECO:0007669"/>
    <property type="project" value="UniProtKB-KW"/>
</dbReference>
<dbReference type="GO" id="GO:0071555">
    <property type="term" value="P:cell wall organization"/>
    <property type="evidence" value="ECO:0007669"/>
    <property type="project" value="UniProtKB-KW"/>
</dbReference>
<dbReference type="PANTHER" id="PTHR30518:SF2">
    <property type="entry name" value="ENDOLYTIC MUREIN TRANSGLYCOSYLASE"/>
    <property type="match status" value="1"/>
</dbReference>
<keyword evidence="3" id="KW-1133">Transmembrane helix</keyword>
<reference evidence="7" key="1">
    <citation type="submission" date="2018-05" db="EMBL/GenBank/DDBJ databases">
        <authorList>
            <person name="Lanie J.A."/>
            <person name="Ng W.-L."/>
            <person name="Kazmierczak K.M."/>
            <person name="Andrzejewski T.M."/>
            <person name="Davidsen T.M."/>
            <person name="Wayne K.J."/>
            <person name="Tettelin H."/>
            <person name="Glass J.I."/>
            <person name="Rusch D."/>
            <person name="Podicherti R."/>
            <person name="Tsui H.-C.T."/>
            <person name="Winkler M.E."/>
        </authorList>
    </citation>
    <scope>NUCLEOTIDE SEQUENCE</scope>
</reference>
<evidence type="ECO:0000256" key="2">
    <source>
        <dbReference type="ARBA" id="ARBA00022692"/>
    </source>
</evidence>
<dbReference type="AlphaFoldDB" id="A0A381Q3H5"/>
<evidence type="ECO:0000256" key="4">
    <source>
        <dbReference type="ARBA" id="ARBA00023136"/>
    </source>
</evidence>
<evidence type="ECO:0000256" key="5">
    <source>
        <dbReference type="ARBA" id="ARBA00023239"/>
    </source>
</evidence>
<dbReference type="HAMAP" id="MF_02065">
    <property type="entry name" value="MltG"/>
    <property type="match status" value="1"/>
</dbReference>
<dbReference type="CDD" id="cd08010">
    <property type="entry name" value="MltG_like"/>
    <property type="match status" value="1"/>
</dbReference>
<evidence type="ECO:0000256" key="3">
    <source>
        <dbReference type="ARBA" id="ARBA00022989"/>
    </source>
</evidence>
<evidence type="ECO:0000313" key="7">
    <source>
        <dbReference type="EMBL" id="SUZ73872.1"/>
    </source>
</evidence>